<dbReference type="InterPro" id="IPR001173">
    <property type="entry name" value="Glyco_trans_2-like"/>
</dbReference>
<proteinExistence type="predicted"/>
<evidence type="ECO:0000313" key="4">
    <source>
        <dbReference type="Proteomes" id="UP001501612"/>
    </source>
</evidence>
<evidence type="ECO:0000256" key="1">
    <source>
        <dbReference type="SAM" id="MobiDB-lite"/>
    </source>
</evidence>
<accession>A0ABN2P0C9</accession>
<dbReference type="InterPro" id="IPR029044">
    <property type="entry name" value="Nucleotide-diphossugar_trans"/>
</dbReference>
<dbReference type="PANTHER" id="PTHR43646">
    <property type="entry name" value="GLYCOSYLTRANSFERASE"/>
    <property type="match status" value="1"/>
</dbReference>
<dbReference type="PANTHER" id="PTHR43646:SF3">
    <property type="entry name" value="SLR1566 PROTEIN"/>
    <property type="match status" value="1"/>
</dbReference>
<reference evidence="3 4" key="1">
    <citation type="journal article" date="2019" name="Int. J. Syst. Evol. Microbiol.">
        <title>The Global Catalogue of Microorganisms (GCM) 10K type strain sequencing project: providing services to taxonomists for standard genome sequencing and annotation.</title>
        <authorList>
            <consortium name="The Broad Institute Genomics Platform"/>
            <consortium name="The Broad Institute Genome Sequencing Center for Infectious Disease"/>
            <person name="Wu L."/>
            <person name="Ma J."/>
        </authorList>
    </citation>
    <scope>NUCLEOTIDE SEQUENCE [LARGE SCALE GENOMIC DNA]</scope>
    <source>
        <strain evidence="3 4">JCM 14046</strain>
    </source>
</reference>
<evidence type="ECO:0000313" key="3">
    <source>
        <dbReference type="EMBL" id="GAA1904939.1"/>
    </source>
</evidence>
<evidence type="ECO:0000259" key="2">
    <source>
        <dbReference type="Pfam" id="PF00535"/>
    </source>
</evidence>
<sequence>MSVGPGRTAGRLLVRGGATLAVASLALTVDNLRRVRRPARHAVPAPEALAVLLPVRDEAAHVEGSVRSLLAAADRWPGGVRVVVVDDGSTDGTDRLLAGLAAADGRLEVVRGEERPAGWLGKPWACAQLARAAAGSDVLVFVDADVRLAPHALTASVALLRSARLDLVCPYPRQLADGPLERLVQPLLQWSWMSTLPLGLAETSPRGSLGAANGQLLVVDAAAYARAGGHAAVRGEVVEDVALLRALKAVGGRGVVAEGSGVATCRMYDGPRALREGYAKSLWAAFGSPAGAVAVTALLTWAHVVPVAAALGGSRAGLVGWAASTASRVLVARATGGRVPDAVAHPVSVLAFGGLVAESLARRRRGTLTWKGRPVVTDPVAADPARKDPARRDPRRVARG</sequence>
<keyword evidence="4" id="KW-1185">Reference proteome</keyword>
<feature type="domain" description="Glycosyltransferase 2-like" evidence="2">
    <location>
        <begin position="51"/>
        <end position="170"/>
    </location>
</feature>
<dbReference type="RefSeq" id="WP_344002458.1">
    <property type="nucleotide sequence ID" value="NZ_BAAAMY010000001.1"/>
</dbReference>
<dbReference type="EMBL" id="BAAAMY010000001">
    <property type="protein sequence ID" value="GAA1904939.1"/>
    <property type="molecule type" value="Genomic_DNA"/>
</dbReference>
<name>A0ABN2P0C9_9ACTN</name>
<protein>
    <submittedName>
        <fullName evidence="3">Glycosyltransferase</fullName>
    </submittedName>
</protein>
<feature type="region of interest" description="Disordered" evidence="1">
    <location>
        <begin position="378"/>
        <end position="400"/>
    </location>
</feature>
<gene>
    <name evidence="3" type="ORF">GCM10009737_02090</name>
</gene>
<dbReference type="Proteomes" id="UP001501612">
    <property type="component" value="Unassembled WGS sequence"/>
</dbReference>
<comment type="caution">
    <text evidence="3">The sequence shown here is derived from an EMBL/GenBank/DDBJ whole genome shotgun (WGS) entry which is preliminary data.</text>
</comment>
<dbReference type="Pfam" id="PF00535">
    <property type="entry name" value="Glycos_transf_2"/>
    <property type="match status" value="1"/>
</dbReference>
<feature type="compositionally biased region" description="Basic and acidic residues" evidence="1">
    <location>
        <begin position="384"/>
        <end position="400"/>
    </location>
</feature>
<organism evidence="3 4">
    <name type="scientific">Nocardioides lentus</name>
    <dbReference type="NCBI Taxonomy" id="338077"/>
    <lineage>
        <taxon>Bacteria</taxon>
        <taxon>Bacillati</taxon>
        <taxon>Actinomycetota</taxon>
        <taxon>Actinomycetes</taxon>
        <taxon>Propionibacteriales</taxon>
        <taxon>Nocardioidaceae</taxon>
        <taxon>Nocardioides</taxon>
    </lineage>
</organism>
<dbReference type="SUPFAM" id="SSF53448">
    <property type="entry name" value="Nucleotide-diphospho-sugar transferases"/>
    <property type="match status" value="1"/>
</dbReference>
<dbReference type="Gene3D" id="3.90.550.10">
    <property type="entry name" value="Spore Coat Polysaccharide Biosynthesis Protein SpsA, Chain A"/>
    <property type="match status" value="1"/>
</dbReference>